<dbReference type="Ensembl" id="ENSCINT00000030949.1">
    <property type="protein sequence ID" value="ENSCINP00000033554.1"/>
    <property type="gene ID" value="ENSCING00000021289.1"/>
</dbReference>
<keyword evidence="2" id="KW-1185">Reference proteome</keyword>
<evidence type="ECO:0000313" key="2">
    <source>
        <dbReference type="Proteomes" id="UP000008144"/>
    </source>
</evidence>
<dbReference type="Proteomes" id="UP000008144">
    <property type="component" value="Chromosome 8"/>
</dbReference>
<accession>H2XV70</accession>
<reference evidence="1" key="4">
    <citation type="submission" date="2025-09" db="UniProtKB">
        <authorList>
            <consortium name="Ensembl"/>
        </authorList>
    </citation>
    <scope>IDENTIFICATION</scope>
</reference>
<name>H2XV70_CIOIN</name>
<dbReference type="HOGENOM" id="CLU_3376920_0_0_1"/>
<sequence>MLPRYYYKYSNASIKLLVRQKKTETHYMRQVIIN</sequence>
<reference evidence="2" key="1">
    <citation type="journal article" date="2002" name="Science">
        <title>The draft genome of Ciona intestinalis: insights into chordate and vertebrate origins.</title>
        <authorList>
            <person name="Dehal P."/>
            <person name="Satou Y."/>
            <person name="Campbell R.K."/>
            <person name="Chapman J."/>
            <person name="Degnan B."/>
            <person name="De Tomaso A."/>
            <person name="Davidson B."/>
            <person name="Di Gregorio A."/>
            <person name="Gelpke M."/>
            <person name="Goodstein D.M."/>
            <person name="Harafuji N."/>
            <person name="Hastings K.E."/>
            <person name="Ho I."/>
            <person name="Hotta K."/>
            <person name="Huang W."/>
            <person name="Kawashima T."/>
            <person name="Lemaire P."/>
            <person name="Martinez D."/>
            <person name="Meinertzhagen I.A."/>
            <person name="Necula S."/>
            <person name="Nonaka M."/>
            <person name="Putnam N."/>
            <person name="Rash S."/>
            <person name="Saiga H."/>
            <person name="Satake M."/>
            <person name="Terry A."/>
            <person name="Yamada L."/>
            <person name="Wang H.G."/>
            <person name="Awazu S."/>
            <person name="Azumi K."/>
            <person name="Boore J."/>
            <person name="Branno M."/>
            <person name="Chin-Bow S."/>
            <person name="DeSantis R."/>
            <person name="Doyle S."/>
            <person name="Francino P."/>
            <person name="Keys D.N."/>
            <person name="Haga S."/>
            <person name="Hayashi H."/>
            <person name="Hino K."/>
            <person name="Imai K.S."/>
            <person name="Inaba K."/>
            <person name="Kano S."/>
            <person name="Kobayashi K."/>
            <person name="Kobayashi M."/>
            <person name="Lee B.I."/>
            <person name="Makabe K.W."/>
            <person name="Manohar C."/>
            <person name="Matassi G."/>
            <person name="Medina M."/>
            <person name="Mochizuki Y."/>
            <person name="Mount S."/>
            <person name="Morishita T."/>
            <person name="Miura S."/>
            <person name="Nakayama A."/>
            <person name="Nishizaka S."/>
            <person name="Nomoto H."/>
            <person name="Ohta F."/>
            <person name="Oishi K."/>
            <person name="Rigoutsos I."/>
            <person name="Sano M."/>
            <person name="Sasaki A."/>
            <person name="Sasakura Y."/>
            <person name="Shoguchi E."/>
            <person name="Shin-i T."/>
            <person name="Spagnuolo A."/>
            <person name="Stainier D."/>
            <person name="Suzuki M.M."/>
            <person name="Tassy O."/>
            <person name="Takatori N."/>
            <person name="Tokuoka M."/>
            <person name="Yagi K."/>
            <person name="Yoshizaki F."/>
            <person name="Wada S."/>
            <person name="Zhang C."/>
            <person name="Hyatt P.D."/>
            <person name="Larimer F."/>
            <person name="Detter C."/>
            <person name="Doggett N."/>
            <person name="Glavina T."/>
            <person name="Hawkins T."/>
            <person name="Richardson P."/>
            <person name="Lucas S."/>
            <person name="Kohara Y."/>
            <person name="Levine M."/>
            <person name="Satoh N."/>
            <person name="Rokhsar D.S."/>
        </authorList>
    </citation>
    <scope>NUCLEOTIDE SEQUENCE [LARGE SCALE GENOMIC DNA]</scope>
</reference>
<organism evidence="1 2">
    <name type="scientific">Ciona intestinalis</name>
    <name type="common">Transparent sea squirt</name>
    <name type="synonym">Ascidia intestinalis</name>
    <dbReference type="NCBI Taxonomy" id="7719"/>
    <lineage>
        <taxon>Eukaryota</taxon>
        <taxon>Metazoa</taxon>
        <taxon>Chordata</taxon>
        <taxon>Tunicata</taxon>
        <taxon>Ascidiacea</taxon>
        <taxon>Phlebobranchia</taxon>
        <taxon>Cionidae</taxon>
        <taxon>Ciona</taxon>
    </lineage>
</organism>
<proteinExistence type="predicted"/>
<protein>
    <submittedName>
        <fullName evidence="1">Uncharacterized protein</fullName>
    </submittedName>
</protein>
<evidence type="ECO:0000313" key="1">
    <source>
        <dbReference type="Ensembl" id="ENSCINP00000033554.1"/>
    </source>
</evidence>
<reference evidence="1" key="2">
    <citation type="journal article" date="2008" name="Genome Biol.">
        <title>Improved genome assembly and evidence-based global gene model set for the chordate Ciona intestinalis: new insight into intron and operon populations.</title>
        <authorList>
            <person name="Satou Y."/>
            <person name="Mineta K."/>
            <person name="Ogasawara M."/>
            <person name="Sasakura Y."/>
            <person name="Shoguchi E."/>
            <person name="Ueno K."/>
            <person name="Yamada L."/>
            <person name="Matsumoto J."/>
            <person name="Wasserscheid J."/>
            <person name="Dewar K."/>
            <person name="Wiley G.B."/>
            <person name="Macmil S.L."/>
            <person name="Roe B.A."/>
            <person name="Zeller R.W."/>
            <person name="Hastings K.E."/>
            <person name="Lemaire P."/>
            <person name="Lindquist E."/>
            <person name="Endo T."/>
            <person name="Hotta K."/>
            <person name="Inaba K."/>
        </authorList>
    </citation>
    <scope>NUCLEOTIDE SEQUENCE [LARGE SCALE GENOMIC DNA]</scope>
    <source>
        <strain evidence="1">wild type</strain>
    </source>
</reference>
<reference evidence="1" key="3">
    <citation type="submission" date="2025-08" db="UniProtKB">
        <authorList>
            <consortium name="Ensembl"/>
        </authorList>
    </citation>
    <scope>IDENTIFICATION</scope>
</reference>
<dbReference type="AlphaFoldDB" id="H2XV70"/>
<dbReference type="InParanoid" id="H2XV70"/>
<dbReference type="EMBL" id="EAAA01002788">
    <property type="status" value="NOT_ANNOTATED_CDS"/>
    <property type="molecule type" value="Genomic_DNA"/>
</dbReference>